<dbReference type="EMBL" id="PDEP01000001">
    <property type="protein sequence ID" value="PEN09257.1"/>
    <property type="molecule type" value="Genomic_DNA"/>
</dbReference>
<organism evidence="2 3">
    <name type="scientific">Longimonas halophila</name>
    <dbReference type="NCBI Taxonomy" id="1469170"/>
    <lineage>
        <taxon>Bacteria</taxon>
        <taxon>Pseudomonadati</taxon>
        <taxon>Rhodothermota</taxon>
        <taxon>Rhodothermia</taxon>
        <taxon>Rhodothermales</taxon>
        <taxon>Salisaetaceae</taxon>
        <taxon>Longimonas</taxon>
    </lineage>
</organism>
<dbReference type="Proteomes" id="UP000221024">
    <property type="component" value="Unassembled WGS sequence"/>
</dbReference>
<evidence type="ECO:0000256" key="1">
    <source>
        <dbReference type="SAM" id="SignalP"/>
    </source>
</evidence>
<evidence type="ECO:0000313" key="3">
    <source>
        <dbReference type="Proteomes" id="UP000221024"/>
    </source>
</evidence>
<evidence type="ECO:0008006" key="4">
    <source>
        <dbReference type="Google" id="ProtNLM"/>
    </source>
</evidence>
<feature type="chain" id="PRO_5013635349" description="DUF5666 domain-containing protein" evidence="1">
    <location>
        <begin position="29"/>
        <end position="164"/>
    </location>
</feature>
<dbReference type="RefSeq" id="WP_098060656.1">
    <property type="nucleotide sequence ID" value="NZ_PDEP01000001.1"/>
</dbReference>
<proteinExistence type="predicted"/>
<protein>
    <recommendedName>
        <fullName evidence="4">DUF5666 domain-containing protein</fullName>
    </recommendedName>
</protein>
<comment type="caution">
    <text evidence="2">The sequence shown here is derived from an EMBL/GenBank/DDBJ whole genome shotgun (WGS) entry which is preliminary data.</text>
</comment>
<sequence>MVRLWVRALSLGVLTLLLLTVSSRSAPAQSPFEACLDATSGNATVIIPASAQISINGRNLAPGDEIAAVDANGRCVGHLTWSGTGSEALTVWEAGLFRDSHAGLHPGDPIALCVWTQDDKRLFTPENSTLSIQLDTSAPHLRDTLRYQRNGMYVVEALVVEPGS</sequence>
<keyword evidence="3" id="KW-1185">Reference proteome</keyword>
<reference evidence="2 3" key="1">
    <citation type="submission" date="2017-10" db="EMBL/GenBank/DDBJ databases">
        <title>Draft genome of Longimonas halophila.</title>
        <authorList>
            <person name="Goh K.M."/>
            <person name="Shamsir M.S."/>
            <person name="Lim S.W."/>
        </authorList>
    </citation>
    <scope>NUCLEOTIDE SEQUENCE [LARGE SCALE GENOMIC DNA]</scope>
    <source>
        <strain evidence="2 3">KCTC 42399</strain>
    </source>
</reference>
<gene>
    <name evidence="2" type="ORF">CRI93_00570</name>
</gene>
<evidence type="ECO:0000313" key="2">
    <source>
        <dbReference type="EMBL" id="PEN09257.1"/>
    </source>
</evidence>
<name>A0A2H3NPY6_9BACT</name>
<accession>A0A2H3NPY6</accession>
<feature type="signal peptide" evidence="1">
    <location>
        <begin position="1"/>
        <end position="28"/>
    </location>
</feature>
<keyword evidence="1" id="KW-0732">Signal</keyword>
<dbReference type="AlphaFoldDB" id="A0A2H3NPY6"/>